<evidence type="ECO:0000256" key="2">
    <source>
        <dbReference type="SAM" id="MobiDB-lite"/>
    </source>
</evidence>
<gene>
    <name evidence="3" type="ORF">D9757_013455</name>
</gene>
<accession>A0A8H5GAH8</accession>
<keyword evidence="1" id="KW-0175">Coiled coil</keyword>
<protein>
    <submittedName>
        <fullName evidence="3">Uncharacterized protein</fullName>
    </submittedName>
</protein>
<evidence type="ECO:0000313" key="3">
    <source>
        <dbReference type="EMBL" id="KAF5361210.1"/>
    </source>
</evidence>
<dbReference type="EMBL" id="JAACJN010000211">
    <property type="protein sequence ID" value="KAF5361210.1"/>
    <property type="molecule type" value="Genomic_DNA"/>
</dbReference>
<dbReference type="Proteomes" id="UP000518752">
    <property type="component" value="Unassembled WGS sequence"/>
</dbReference>
<feature type="compositionally biased region" description="Low complexity" evidence="2">
    <location>
        <begin position="322"/>
        <end position="332"/>
    </location>
</feature>
<keyword evidence="4" id="KW-1185">Reference proteome</keyword>
<reference evidence="3 4" key="1">
    <citation type="journal article" date="2020" name="ISME J.">
        <title>Uncovering the hidden diversity of litter-decomposition mechanisms in mushroom-forming fungi.</title>
        <authorList>
            <person name="Floudas D."/>
            <person name="Bentzer J."/>
            <person name="Ahren D."/>
            <person name="Johansson T."/>
            <person name="Persson P."/>
            <person name="Tunlid A."/>
        </authorList>
    </citation>
    <scope>NUCLEOTIDE SEQUENCE [LARGE SCALE GENOMIC DNA]</scope>
    <source>
        <strain evidence="3 4">CBS 406.79</strain>
    </source>
</reference>
<feature type="region of interest" description="Disordered" evidence="2">
    <location>
        <begin position="314"/>
        <end position="355"/>
    </location>
</feature>
<feature type="coiled-coil region" evidence="1">
    <location>
        <begin position="201"/>
        <end position="228"/>
    </location>
</feature>
<evidence type="ECO:0000313" key="4">
    <source>
        <dbReference type="Proteomes" id="UP000518752"/>
    </source>
</evidence>
<feature type="region of interest" description="Disordered" evidence="2">
    <location>
        <begin position="275"/>
        <end position="295"/>
    </location>
</feature>
<dbReference type="AlphaFoldDB" id="A0A8H5GAH8"/>
<comment type="caution">
    <text evidence="3">The sequence shown here is derived from an EMBL/GenBank/DDBJ whole genome shotgun (WGS) entry which is preliminary data.</text>
</comment>
<name>A0A8H5GAH8_9AGAR</name>
<proteinExistence type="predicted"/>
<evidence type="ECO:0000256" key="1">
    <source>
        <dbReference type="SAM" id="Coils"/>
    </source>
</evidence>
<feature type="compositionally biased region" description="Polar residues" evidence="2">
    <location>
        <begin position="277"/>
        <end position="294"/>
    </location>
</feature>
<feature type="region of interest" description="Disordered" evidence="2">
    <location>
        <begin position="123"/>
        <end position="164"/>
    </location>
</feature>
<sequence>MFLPESSKFNHERITICPVVEPCQINFRILELRFGYSRGQKMVLIDGLRKLSLSPSLSPSLLIPHSNLSAMHLPPTPTQKYPDTITMTIRKDLVEEIVRLQGEEIGRLRAQLTKGLVNEPVDLGTTPPLLPRACGASDSEEQELSSPITEPNESESGGNESEEVVEIPKMRSEKGTQCDCADVMAAERKLRHELADTLSHVKKVEENRDALDRSNDILRKTVAQLSEEVCRAHLELEHTRALLERPETKTIAQLSEEVCRVHSELEHTRALLKESKAQTNVSSPSTLVSATQDKPVSVERLSKVKDLTVTLEPSIPKKELQSDTSSDTQSATDDPKPGVEQQQLPEAGPPGPSPSFPWQHFALAHVLSSPVTFQRKVKPKELKQLCKTAIGASSFRKFWSVVSTPVIVDHRNARHAWVVFVSSRTGQSSSKVQTKVEIKAQQKLEGRLKGAFVIRQGMELHIIGEYERDPDALPETLGLSEYELLPYPVKEYIFKAVRNVKGNLIHTTDELMASIVSPSGVVIRIVRMVQVQPGKVLEDLIMNEARNQGYEMTRSE</sequence>
<dbReference type="OrthoDB" id="3131738at2759"/>
<organism evidence="3 4">
    <name type="scientific">Collybiopsis confluens</name>
    <dbReference type="NCBI Taxonomy" id="2823264"/>
    <lineage>
        <taxon>Eukaryota</taxon>
        <taxon>Fungi</taxon>
        <taxon>Dikarya</taxon>
        <taxon>Basidiomycota</taxon>
        <taxon>Agaricomycotina</taxon>
        <taxon>Agaricomycetes</taxon>
        <taxon>Agaricomycetidae</taxon>
        <taxon>Agaricales</taxon>
        <taxon>Marasmiineae</taxon>
        <taxon>Omphalotaceae</taxon>
        <taxon>Collybiopsis</taxon>
    </lineage>
</organism>